<feature type="domain" description="VTT" evidence="8">
    <location>
        <begin position="38"/>
        <end position="168"/>
    </location>
</feature>
<feature type="transmembrane region" description="Helical" evidence="7">
    <location>
        <begin position="146"/>
        <end position="171"/>
    </location>
</feature>
<keyword evidence="5 7" id="KW-1133">Transmembrane helix</keyword>
<feature type="transmembrane region" description="Helical" evidence="7">
    <location>
        <begin position="15"/>
        <end position="33"/>
    </location>
</feature>
<evidence type="ECO:0000313" key="9">
    <source>
        <dbReference type="EMBL" id="GBD08375.1"/>
    </source>
</evidence>
<keyword evidence="3" id="KW-1003">Cell membrane</keyword>
<evidence type="ECO:0000256" key="5">
    <source>
        <dbReference type="ARBA" id="ARBA00022989"/>
    </source>
</evidence>
<reference evidence="10" key="1">
    <citation type="submission" date="2017-09" db="EMBL/GenBank/DDBJ databases">
        <title>Metaegenomics of thermophilic ammonia-oxidizing enrichment culture.</title>
        <authorList>
            <person name="Kato S."/>
            <person name="Suzuki K."/>
        </authorList>
    </citation>
    <scope>NUCLEOTIDE SEQUENCE [LARGE SCALE GENOMIC DNA]</scope>
</reference>
<keyword evidence="6 7" id="KW-0472">Membrane</keyword>
<dbReference type="InterPro" id="IPR032816">
    <property type="entry name" value="VTT_dom"/>
</dbReference>
<sequence>MEALEHQLVLFLQHLFQWMGWGGVILIMALESANIPIPSEVTMPLAGWMLVQARGGTLLQAALEGGFYGGLGCTLGSLLSYGLGYYGGRPFLFRYGRYFLISPRDLEAADRWFARWGMWATFLSRMLPIVRTFISFPAGVTRIPLVPFTLLSFIGSFIWCAGLAVGGYLFGQHWEELRRIMRPFDIPIAIALLGGFAYYLYRHIRHAREGYEALIPIAGEADPPDGGS</sequence>
<dbReference type="PANTHER" id="PTHR42709">
    <property type="entry name" value="ALKALINE PHOSPHATASE LIKE PROTEIN"/>
    <property type="match status" value="1"/>
</dbReference>
<evidence type="ECO:0000259" key="8">
    <source>
        <dbReference type="Pfam" id="PF09335"/>
    </source>
</evidence>
<feature type="transmembrane region" description="Helical" evidence="7">
    <location>
        <begin position="183"/>
        <end position="201"/>
    </location>
</feature>
<comment type="similarity">
    <text evidence="2">Belongs to the DedA family.</text>
</comment>
<comment type="caution">
    <text evidence="9">The sequence shown here is derived from an EMBL/GenBank/DDBJ whole genome shotgun (WGS) entry which is preliminary data.</text>
</comment>
<evidence type="ECO:0000313" key="10">
    <source>
        <dbReference type="Proteomes" id="UP000236642"/>
    </source>
</evidence>
<evidence type="ECO:0000256" key="1">
    <source>
        <dbReference type="ARBA" id="ARBA00004651"/>
    </source>
</evidence>
<evidence type="ECO:0000256" key="4">
    <source>
        <dbReference type="ARBA" id="ARBA00022692"/>
    </source>
</evidence>
<protein>
    <submittedName>
        <fullName evidence="9">Putative membrane protein</fullName>
    </submittedName>
</protein>
<dbReference type="Pfam" id="PF09335">
    <property type="entry name" value="VTT_dom"/>
    <property type="match status" value="1"/>
</dbReference>
<evidence type="ECO:0000256" key="3">
    <source>
        <dbReference type="ARBA" id="ARBA00022475"/>
    </source>
</evidence>
<evidence type="ECO:0000256" key="6">
    <source>
        <dbReference type="ARBA" id="ARBA00023136"/>
    </source>
</evidence>
<organism evidence="9 10">
    <name type="scientific">Candidatus Thermoflexus japonica</name>
    <dbReference type="NCBI Taxonomy" id="2035417"/>
    <lineage>
        <taxon>Bacteria</taxon>
        <taxon>Bacillati</taxon>
        <taxon>Chloroflexota</taxon>
        <taxon>Thermoflexia</taxon>
        <taxon>Thermoflexales</taxon>
        <taxon>Thermoflexaceae</taxon>
        <taxon>Thermoflexus</taxon>
    </lineage>
</organism>
<dbReference type="GO" id="GO:0005886">
    <property type="term" value="C:plasma membrane"/>
    <property type="evidence" value="ECO:0007669"/>
    <property type="project" value="UniProtKB-SubCell"/>
</dbReference>
<dbReference type="InterPro" id="IPR051311">
    <property type="entry name" value="DedA_domain"/>
</dbReference>
<name>A0A2H5Y4J9_9CHLR</name>
<accession>A0A2H5Y4J9</accession>
<feature type="transmembrane region" description="Helical" evidence="7">
    <location>
        <begin position="69"/>
        <end position="92"/>
    </location>
</feature>
<proteinExistence type="inferred from homology"/>
<gene>
    <name evidence="9" type="ORF">HRbin22_00614</name>
</gene>
<dbReference type="AlphaFoldDB" id="A0A2H5Y4J9"/>
<dbReference type="Proteomes" id="UP000236642">
    <property type="component" value="Unassembled WGS sequence"/>
</dbReference>
<comment type="subcellular location">
    <subcellularLocation>
        <location evidence="1">Cell membrane</location>
        <topology evidence="1">Multi-pass membrane protein</topology>
    </subcellularLocation>
</comment>
<evidence type="ECO:0000256" key="7">
    <source>
        <dbReference type="SAM" id="Phobius"/>
    </source>
</evidence>
<keyword evidence="4 7" id="KW-0812">Transmembrane</keyword>
<evidence type="ECO:0000256" key="2">
    <source>
        <dbReference type="ARBA" id="ARBA00010792"/>
    </source>
</evidence>
<dbReference type="PANTHER" id="PTHR42709:SF6">
    <property type="entry name" value="UNDECAPRENYL PHOSPHATE TRANSPORTER A"/>
    <property type="match status" value="1"/>
</dbReference>
<dbReference type="EMBL" id="BEHY01000008">
    <property type="protein sequence ID" value="GBD08375.1"/>
    <property type="molecule type" value="Genomic_DNA"/>
</dbReference>